<evidence type="ECO:0000256" key="5">
    <source>
        <dbReference type="ARBA" id="ARBA00022857"/>
    </source>
</evidence>
<evidence type="ECO:0000256" key="11">
    <source>
        <dbReference type="ARBA" id="ARBA00061364"/>
    </source>
</evidence>
<dbReference type="InterPro" id="IPR000672">
    <property type="entry name" value="THF_DH/CycHdrlase"/>
</dbReference>
<keyword evidence="3" id="KW-0554">One-carbon metabolism</keyword>
<keyword evidence="5" id="KW-0521">NADP</keyword>
<dbReference type="AlphaFoldDB" id="A0ABC8SV01"/>
<dbReference type="InterPro" id="IPR036291">
    <property type="entry name" value="NAD(P)-bd_dom_sf"/>
</dbReference>
<name>A0ABC8SV01_9AQUA</name>
<dbReference type="Gene3D" id="3.40.50.10860">
    <property type="entry name" value="Leucine Dehydrogenase, chain A, domain 1"/>
    <property type="match status" value="1"/>
</dbReference>
<proteinExistence type="inferred from homology"/>
<evidence type="ECO:0000256" key="1">
    <source>
        <dbReference type="ARBA" id="ARBA00004777"/>
    </source>
</evidence>
<reference evidence="13 14" key="1">
    <citation type="submission" date="2024-02" db="EMBL/GenBank/DDBJ databases">
        <authorList>
            <person name="Vignale AGUSTIN F."/>
            <person name="Sosa J E."/>
            <person name="Modenutti C."/>
        </authorList>
    </citation>
    <scope>NUCLEOTIDE SEQUENCE [LARGE SCALE GENOMIC DNA]</scope>
</reference>
<comment type="function">
    <text evidence="10">Catalyzes the oxidation of 5,10-methylenetetrahydrofolate to 5,10-methenyltetrahydrofolate and then the hydrolysis of 5,10-methenyltetrahydrofolate to 10-formyltetrahydrofolate.</text>
</comment>
<dbReference type="Pfam" id="PF02882">
    <property type="entry name" value="THF_DHG_CYH_C"/>
    <property type="match status" value="1"/>
</dbReference>
<evidence type="ECO:0000256" key="9">
    <source>
        <dbReference type="ARBA" id="ARBA00052194"/>
    </source>
</evidence>
<keyword evidence="14" id="KW-1185">Reference proteome</keyword>
<sequence>MLSITGSYILTERVVFPRDMQGAAAAVVGWGRSSAKKAIHSSSVLPDILKRFLHCPPLGLTDVDLPDFWTPTGGGCTHTSTTRRSKRDSHAFVRIKTRACDEVGIASFVTQLPPECTEGELSEAVSCFNENPSPLFIPCVPNACIELLLRSGVELIGKKAAVIGRSKIAGLPTSLPLQRHHETVSLVHSYTKNPEELPCGAVILVLDVGVPNLIQCHWLKPGAVVIDMGTNSVKDPNSLHGYRMVGDVCYEEAIKKASVLPPCLEVLDLSPSPCSSPTFLIPPSVLINLQVLHQCQVNHEMRTKHHD</sequence>
<dbReference type="GO" id="GO:0016787">
    <property type="term" value="F:hydrolase activity"/>
    <property type="evidence" value="ECO:0007669"/>
    <property type="project" value="UniProtKB-KW"/>
</dbReference>
<feature type="domain" description="Tetrahydrofolate dehydrogenase/cyclohydrolase NAD(P)-binding" evidence="12">
    <location>
        <begin position="138"/>
        <end position="263"/>
    </location>
</feature>
<comment type="pathway">
    <text evidence="1">One-carbon metabolism; tetrahydrofolate interconversion.</text>
</comment>
<comment type="caution">
    <text evidence="13">The sequence shown here is derived from an EMBL/GenBank/DDBJ whole genome shotgun (WGS) entry which is preliminary data.</text>
</comment>
<dbReference type="GO" id="GO:0004488">
    <property type="term" value="F:methylenetetrahydrofolate dehydrogenase (NADP+) activity"/>
    <property type="evidence" value="ECO:0007669"/>
    <property type="project" value="UniProtKB-EC"/>
</dbReference>
<protein>
    <recommendedName>
        <fullName evidence="12">Tetrahydrofolate dehydrogenase/cyclohydrolase NAD(P)-binding domain-containing protein</fullName>
    </recommendedName>
</protein>
<dbReference type="PANTHER" id="PTHR48099:SF13">
    <property type="entry name" value="METHYLENETETRAHYDROFOLATE DEHYDROGENASE"/>
    <property type="match status" value="1"/>
</dbReference>
<dbReference type="InterPro" id="IPR046346">
    <property type="entry name" value="Aminoacid_DH-like_N_sf"/>
</dbReference>
<evidence type="ECO:0000256" key="7">
    <source>
        <dbReference type="ARBA" id="ARBA00023238"/>
    </source>
</evidence>
<dbReference type="GO" id="GO:0009853">
    <property type="term" value="P:photorespiration"/>
    <property type="evidence" value="ECO:0007669"/>
    <property type="project" value="UniProtKB-KW"/>
</dbReference>
<evidence type="ECO:0000256" key="3">
    <source>
        <dbReference type="ARBA" id="ARBA00022563"/>
    </source>
</evidence>
<evidence type="ECO:0000256" key="2">
    <source>
        <dbReference type="ARBA" id="ARBA00011738"/>
    </source>
</evidence>
<dbReference type="SUPFAM" id="SSF53223">
    <property type="entry name" value="Aminoacid dehydrogenase-like, N-terminal domain"/>
    <property type="match status" value="1"/>
</dbReference>
<dbReference type="SUPFAM" id="SSF51735">
    <property type="entry name" value="NAD(P)-binding Rossmann-fold domains"/>
    <property type="match status" value="1"/>
</dbReference>
<organism evidence="13 14">
    <name type="scientific">Ilex paraguariensis</name>
    <name type="common">yerba mate</name>
    <dbReference type="NCBI Taxonomy" id="185542"/>
    <lineage>
        <taxon>Eukaryota</taxon>
        <taxon>Viridiplantae</taxon>
        <taxon>Streptophyta</taxon>
        <taxon>Embryophyta</taxon>
        <taxon>Tracheophyta</taxon>
        <taxon>Spermatophyta</taxon>
        <taxon>Magnoliopsida</taxon>
        <taxon>eudicotyledons</taxon>
        <taxon>Gunneridae</taxon>
        <taxon>Pentapetalae</taxon>
        <taxon>asterids</taxon>
        <taxon>campanulids</taxon>
        <taxon>Aquifoliales</taxon>
        <taxon>Aquifoliaceae</taxon>
        <taxon>Ilex</taxon>
    </lineage>
</organism>
<dbReference type="PRINTS" id="PR00085">
    <property type="entry name" value="THFDHDRGNASE"/>
</dbReference>
<dbReference type="PANTHER" id="PTHR48099">
    <property type="entry name" value="C-1-TETRAHYDROFOLATE SYNTHASE, CYTOPLASMIC-RELATED"/>
    <property type="match status" value="1"/>
</dbReference>
<evidence type="ECO:0000256" key="4">
    <source>
        <dbReference type="ARBA" id="ARBA00022801"/>
    </source>
</evidence>
<comment type="similarity">
    <text evidence="11">Belongs to the tetrahydrofolate dehydrogenase/cyclohydrolase family.</text>
</comment>
<comment type="catalytic activity">
    <reaction evidence="9">
        <text>(6R)-5,10-methylene-5,6,7,8-tetrahydrofolate + NADP(+) = (6R)-5,10-methenyltetrahydrofolate + NADPH</text>
        <dbReference type="Rhea" id="RHEA:22812"/>
        <dbReference type="ChEBI" id="CHEBI:15636"/>
        <dbReference type="ChEBI" id="CHEBI:57455"/>
        <dbReference type="ChEBI" id="CHEBI:57783"/>
        <dbReference type="ChEBI" id="CHEBI:58349"/>
        <dbReference type="EC" id="1.5.1.5"/>
    </reaction>
</comment>
<evidence type="ECO:0000256" key="10">
    <source>
        <dbReference type="ARBA" id="ARBA00058319"/>
    </source>
</evidence>
<dbReference type="Gene3D" id="3.40.50.720">
    <property type="entry name" value="NAD(P)-binding Rossmann-like Domain"/>
    <property type="match status" value="1"/>
</dbReference>
<gene>
    <name evidence="13" type="ORF">ILEXP_LOCUS29667</name>
</gene>
<comment type="subunit">
    <text evidence="2">Homodimer.</text>
</comment>
<evidence type="ECO:0000259" key="12">
    <source>
        <dbReference type="Pfam" id="PF02882"/>
    </source>
</evidence>
<dbReference type="EMBL" id="CAUOFW020003596">
    <property type="protein sequence ID" value="CAK9160880.1"/>
    <property type="molecule type" value="Genomic_DNA"/>
</dbReference>
<keyword evidence="4" id="KW-0378">Hydrolase</keyword>
<dbReference type="GO" id="GO:0006730">
    <property type="term" value="P:one-carbon metabolic process"/>
    <property type="evidence" value="ECO:0007669"/>
    <property type="project" value="UniProtKB-KW"/>
</dbReference>
<evidence type="ECO:0000256" key="6">
    <source>
        <dbReference type="ARBA" id="ARBA00023002"/>
    </source>
</evidence>
<keyword evidence="8" id="KW-0511">Multifunctional enzyme</keyword>
<evidence type="ECO:0000256" key="8">
    <source>
        <dbReference type="ARBA" id="ARBA00023268"/>
    </source>
</evidence>
<dbReference type="InterPro" id="IPR020631">
    <property type="entry name" value="THF_DH/CycHdrlase_NAD-bd_dom"/>
</dbReference>
<evidence type="ECO:0000313" key="13">
    <source>
        <dbReference type="EMBL" id="CAK9160880.1"/>
    </source>
</evidence>
<dbReference type="FunFam" id="3.40.50.720:FF:000006">
    <property type="entry name" value="Bifunctional protein FolD"/>
    <property type="match status" value="1"/>
</dbReference>
<evidence type="ECO:0000313" key="14">
    <source>
        <dbReference type="Proteomes" id="UP001642360"/>
    </source>
</evidence>
<accession>A0ABC8SV01</accession>
<keyword evidence="7" id="KW-0601">Photorespiration</keyword>
<keyword evidence="6" id="KW-0560">Oxidoreductase</keyword>
<dbReference type="Proteomes" id="UP001642360">
    <property type="component" value="Unassembled WGS sequence"/>
</dbReference>